<dbReference type="EMBL" id="QXFL01000007">
    <property type="protein sequence ID" value="RIV84158.1"/>
    <property type="molecule type" value="Genomic_DNA"/>
</dbReference>
<gene>
    <name evidence="1" type="ORF">D2V07_14160</name>
</gene>
<evidence type="ECO:0000313" key="1">
    <source>
        <dbReference type="EMBL" id="RIV84158.1"/>
    </source>
</evidence>
<dbReference type="Proteomes" id="UP000286576">
    <property type="component" value="Unassembled WGS sequence"/>
</dbReference>
<sequence length="157" mass="17610">MREGSNTVVVGRCDQLQREYAVLIRRQMEKRGLSVRKLAERGVIRQSHRNRFFDRIAQGTLPLAEFHAVTSHLEIDPIRAAITVQCFTDATSYEDPCCETSAMVAVAMATHLPEELAACEGNFETIRSELCDGIAKNTSSAIAKYHRKLDTRNNLSL</sequence>
<dbReference type="AlphaFoldDB" id="A0A418NPR7"/>
<dbReference type="OrthoDB" id="7406602at2"/>
<organism evidence="1 2">
    <name type="scientific">Aurantiacibacter zhengii</name>
    <dbReference type="NCBI Taxonomy" id="2307003"/>
    <lineage>
        <taxon>Bacteria</taxon>
        <taxon>Pseudomonadati</taxon>
        <taxon>Pseudomonadota</taxon>
        <taxon>Alphaproteobacteria</taxon>
        <taxon>Sphingomonadales</taxon>
        <taxon>Erythrobacteraceae</taxon>
        <taxon>Aurantiacibacter</taxon>
    </lineage>
</organism>
<evidence type="ECO:0000313" key="2">
    <source>
        <dbReference type="Proteomes" id="UP000286576"/>
    </source>
</evidence>
<protein>
    <submittedName>
        <fullName evidence="1">Uncharacterized protein</fullName>
    </submittedName>
</protein>
<accession>A0A418NPR7</accession>
<name>A0A418NPR7_9SPHN</name>
<keyword evidence="2" id="KW-1185">Reference proteome</keyword>
<reference evidence="1 2" key="1">
    <citation type="submission" date="2018-08" db="EMBL/GenBank/DDBJ databases">
        <title>Erythrobacter zhengii sp.nov., a bacterium isolated from deep-sea sediment.</title>
        <authorList>
            <person name="Fang C."/>
            <person name="Wu Y.-H."/>
            <person name="Sun C."/>
            <person name="Wang H."/>
            <person name="Cheng H."/>
            <person name="Meng F.-X."/>
            <person name="Wang C.-S."/>
            <person name="Xu X.-W."/>
        </authorList>
    </citation>
    <scope>NUCLEOTIDE SEQUENCE [LARGE SCALE GENOMIC DNA]</scope>
    <source>
        <strain evidence="1 2">V18</strain>
    </source>
</reference>
<comment type="caution">
    <text evidence="1">The sequence shown here is derived from an EMBL/GenBank/DDBJ whole genome shotgun (WGS) entry which is preliminary data.</text>
</comment>
<proteinExistence type="predicted"/>
<dbReference type="RefSeq" id="WP_119587613.1">
    <property type="nucleotide sequence ID" value="NZ_CAWODQ010000027.1"/>
</dbReference>